<sequence>MASLFSLCLVALLLLSTASAEPSRASPAAGSVDGWLNEAVPEAAPRGSEGDAAHAPAPAPADGIAVPPPPPGRQRFRTPPHPFELSPDARRGLEHEARCGPRVPVRRGSPRTQWKPRCRGDDDGNAADGSTTGAAGAPASAWLPLDVKEP</sequence>
<evidence type="ECO:0000313" key="3">
    <source>
        <dbReference type="EnsemblPlants" id="TraesCS1D02G178100.1.cds1"/>
    </source>
</evidence>
<dbReference type="Gramene" id="TraesARI1D03G00488760.1">
    <property type="protein sequence ID" value="TraesARI1D03G00488760.1.CDS1"/>
    <property type="gene ID" value="TraesARI1D03G00488760"/>
</dbReference>
<feature type="compositionally biased region" description="Low complexity" evidence="1">
    <location>
        <begin position="19"/>
        <end position="31"/>
    </location>
</feature>
<dbReference type="Gramene" id="TraesCAD_scaffold_062530_01G000500.1">
    <property type="protein sequence ID" value="TraesCAD_scaffold_062530_01G000500.1"/>
    <property type="gene ID" value="TraesCAD_scaffold_062530_01G000500"/>
</dbReference>
<keyword evidence="4" id="KW-1185">Reference proteome</keyword>
<dbReference type="Gramene" id="TraesCLE_scaffold_057597_01G000500.1">
    <property type="protein sequence ID" value="TraesCLE_scaffold_057597_01G000500.1"/>
    <property type="gene ID" value="TraesCLE_scaffold_057597_01G000500"/>
</dbReference>
<dbReference type="Gramene" id="TraesLAC1D03G00486630.1">
    <property type="protein sequence ID" value="TraesLAC1D03G00486630.1.CDS1"/>
    <property type="gene ID" value="TraesLAC1D03G00486630"/>
</dbReference>
<feature type="chain" id="PRO_5043170675" evidence="2">
    <location>
        <begin position="21"/>
        <end position="150"/>
    </location>
</feature>
<dbReference type="Gramene" id="TraesCS1D02G178100.1">
    <property type="protein sequence ID" value="TraesCS1D02G178100.1.cds1"/>
    <property type="gene ID" value="TraesCS1D02G178100"/>
</dbReference>
<evidence type="ECO:0000256" key="1">
    <source>
        <dbReference type="SAM" id="MobiDB-lite"/>
    </source>
</evidence>
<dbReference type="AlphaFoldDB" id="A0A3B5ZUT1"/>
<dbReference type="EnsemblPlants" id="TraesCS1D02G178100.1">
    <property type="protein sequence ID" value="TraesCS1D02G178100.1.cds1"/>
    <property type="gene ID" value="TraesCS1D02G178100"/>
</dbReference>
<feature type="compositionally biased region" description="Basic and acidic residues" evidence="1">
    <location>
        <begin position="87"/>
        <end position="99"/>
    </location>
</feature>
<dbReference type="OMA" id="WKPRCRG"/>
<feature type="region of interest" description="Disordered" evidence="1">
    <location>
        <begin position="19"/>
        <end position="150"/>
    </location>
</feature>
<proteinExistence type="predicted"/>
<keyword evidence="2" id="KW-0732">Signal</keyword>
<reference evidence="3" key="2">
    <citation type="submission" date="2018-10" db="UniProtKB">
        <authorList>
            <consortium name="EnsemblPlants"/>
        </authorList>
    </citation>
    <scope>IDENTIFICATION</scope>
</reference>
<dbReference type="Gramene" id="TraesRN1D0100486300.1">
    <property type="protein sequence ID" value="TraesRN1D0100486300.1"/>
    <property type="gene ID" value="TraesRN1D0100486300"/>
</dbReference>
<dbReference type="Gramene" id="TraesCS1D03G0457500.1">
    <property type="protein sequence ID" value="TraesCS1D03G0457500.1.CDS1"/>
    <property type="gene ID" value="TraesCS1D03G0457500"/>
</dbReference>
<name>A0A3B5ZUT1_WHEAT</name>
<dbReference type="Gramene" id="TraesWEE_scaffold_031748_01G000500.1">
    <property type="protein sequence ID" value="TraesWEE_scaffold_031748_01G000500.1"/>
    <property type="gene ID" value="TraesWEE_scaffold_031748_01G000500"/>
</dbReference>
<evidence type="ECO:0000313" key="4">
    <source>
        <dbReference type="Proteomes" id="UP000019116"/>
    </source>
</evidence>
<feature type="compositionally biased region" description="Low complexity" evidence="1">
    <location>
        <begin position="126"/>
        <end position="141"/>
    </location>
</feature>
<feature type="signal peptide" evidence="2">
    <location>
        <begin position="1"/>
        <end position="20"/>
    </location>
</feature>
<feature type="compositionally biased region" description="Low complexity" evidence="1">
    <location>
        <begin position="53"/>
        <end position="65"/>
    </location>
</feature>
<protein>
    <submittedName>
        <fullName evidence="3">Uncharacterized protein</fullName>
    </submittedName>
</protein>
<dbReference type="Gramene" id="TraesLDM1D03G00485750.1">
    <property type="protein sequence ID" value="TraesLDM1D03G00485750.1.CDS1"/>
    <property type="gene ID" value="TraesLDM1D03G00485750"/>
</dbReference>
<dbReference type="Gramene" id="TraesNOR1D03G00490640.1">
    <property type="protein sequence ID" value="TraesNOR1D03G00490640.1.CDS1"/>
    <property type="gene ID" value="TraesNOR1D03G00490640"/>
</dbReference>
<organism evidence="3">
    <name type="scientific">Triticum aestivum</name>
    <name type="common">Wheat</name>
    <dbReference type="NCBI Taxonomy" id="4565"/>
    <lineage>
        <taxon>Eukaryota</taxon>
        <taxon>Viridiplantae</taxon>
        <taxon>Streptophyta</taxon>
        <taxon>Embryophyta</taxon>
        <taxon>Tracheophyta</taxon>
        <taxon>Spermatophyta</taxon>
        <taxon>Magnoliopsida</taxon>
        <taxon>Liliopsida</taxon>
        <taxon>Poales</taxon>
        <taxon>Poaceae</taxon>
        <taxon>BOP clade</taxon>
        <taxon>Pooideae</taxon>
        <taxon>Triticodae</taxon>
        <taxon>Triticeae</taxon>
        <taxon>Triticinae</taxon>
        <taxon>Triticum</taxon>
    </lineage>
</organism>
<dbReference type="Gramene" id="TraesSYM1D03G00489850.1">
    <property type="protein sequence ID" value="TraesSYM1D03G00489850.1.CDS1"/>
    <property type="gene ID" value="TraesSYM1D03G00489850"/>
</dbReference>
<dbReference type="Gramene" id="TraesSTA1D03G00481810.1">
    <property type="protein sequence ID" value="TraesSTA1D03G00481810.1.CDS1"/>
    <property type="gene ID" value="TraesSTA1D03G00481810"/>
</dbReference>
<dbReference type="Gramene" id="TraesJUL1D03G00486030.1">
    <property type="protein sequence ID" value="TraesJUL1D03G00486030.1.CDS1"/>
    <property type="gene ID" value="TraesJUL1D03G00486030"/>
</dbReference>
<dbReference type="Gramene" id="TraesMAC1D03G00482590.1">
    <property type="protein sequence ID" value="TraesMAC1D03G00482590.1.CDS1"/>
    <property type="gene ID" value="TraesMAC1D03G00482590"/>
</dbReference>
<accession>A0A3B5ZUT1</accession>
<dbReference type="Gramene" id="TraesJAG1D03G00482520.1">
    <property type="protein sequence ID" value="TraesJAG1D03G00482520.1.CDS1"/>
    <property type="gene ID" value="TraesJAG1D03G00482520"/>
</dbReference>
<feature type="compositionally biased region" description="Basic residues" evidence="1">
    <location>
        <begin position="104"/>
        <end position="117"/>
    </location>
</feature>
<evidence type="ECO:0000256" key="2">
    <source>
        <dbReference type="SAM" id="SignalP"/>
    </source>
</evidence>
<reference evidence="3" key="1">
    <citation type="submission" date="2018-08" db="EMBL/GenBank/DDBJ databases">
        <authorList>
            <person name="Rossello M."/>
        </authorList>
    </citation>
    <scope>NUCLEOTIDE SEQUENCE [LARGE SCALE GENOMIC DNA]</scope>
    <source>
        <strain evidence="3">cv. Chinese Spring</strain>
    </source>
</reference>
<dbReference type="Gramene" id="TraesROB_scaffold_051496_01G000100.1">
    <property type="protein sequence ID" value="TraesROB_scaffold_051496_01G000100.1"/>
    <property type="gene ID" value="TraesROB_scaffold_051496_01G000100"/>
</dbReference>
<dbReference type="Proteomes" id="UP000019116">
    <property type="component" value="Chromosome 1D"/>
</dbReference>